<evidence type="ECO:0000313" key="5">
    <source>
        <dbReference type="Proteomes" id="UP000179797"/>
    </source>
</evidence>
<keyword evidence="1" id="KW-0597">Phosphoprotein</keyword>
<dbReference type="SUPFAM" id="SSF47226">
    <property type="entry name" value="Histidine-containing phosphotransfer domain, HPT domain"/>
    <property type="match status" value="1"/>
</dbReference>
<reference evidence="4 5" key="1">
    <citation type="journal article" date="2012" name="Int. J. Syst. Evol. Microbiol.">
        <title>Flammeovirga pacifica sp. nov., isolated from deep-sea sediment.</title>
        <authorList>
            <person name="Xu H."/>
            <person name="Fu Y."/>
            <person name="Yang N."/>
            <person name="Ding Z."/>
            <person name="Lai Q."/>
            <person name="Zeng R."/>
        </authorList>
    </citation>
    <scope>NUCLEOTIDE SEQUENCE [LARGE SCALE GENOMIC DNA]</scope>
    <source>
        <strain evidence="5">DSM 24597 / LMG 26175 / WPAGA1</strain>
    </source>
</reference>
<dbReference type="OrthoDB" id="980438at2"/>
<feature type="modified residue" description="Phosphohistidine" evidence="1">
    <location>
        <position position="57"/>
    </location>
</feature>
<dbReference type="GO" id="GO:0000160">
    <property type="term" value="P:phosphorelay signal transduction system"/>
    <property type="evidence" value="ECO:0007669"/>
    <property type="project" value="InterPro"/>
</dbReference>
<dbReference type="InterPro" id="IPR036641">
    <property type="entry name" value="HPT_dom_sf"/>
</dbReference>
<dbReference type="GO" id="GO:0004672">
    <property type="term" value="F:protein kinase activity"/>
    <property type="evidence" value="ECO:0007669"/>
    <property type="project" value="UniProtKB-ARBA"/>
</dbReference>
<evidence type="ECO:0000259" key="3">
    <source>
        <dbReference type="PROSITE" id="PS50894"/>
    </source>
</evidence>
<keyword evidence="2" id="KW-0175">Coiled coil</keyword>
<dbReference type="Proteomes" id="UP000179797">
    <property type="component" value="Unassembled WGS sequence"/>
</dbReference>
<dbReference type="PROSITE" id="PS50894">
    <property type="entry name" value="HPT"/>
    <property type="match status" value="1"/>
</dbReference>
<keyword evidence="5" id="KW-1185">Reference proteome</keyword>
<dbReference type="AlphaFoldDB" id="A0A1S1Z3N9"/>
<accession>A0A1S1Z3N9</accession>
<name>A0A1S1Z3N9_FLAPC</name>
<dbReference type="Gene3D" id="1.20.120.160">
    <property type="entry name" value="HPT domain"/>
    <property type="match status" value="1"/>
</dbReference>
<feature type="coiled-coil region" evidence="2">
    <location>
        <begin position="81"/>
        <end position="108"/>
    </location>
</feature>
<dbReference type="RefSeq" id="WP_044219836.1">
    <property type="nucleotide sequence ID" value="NZ_JRYR02000001.1"/>
</dbReference>
<evidence type="ECO:0000256" key="2">
    <source>
        <dbReference type="SAM" id="Coils"/>
    </source>
</evidence>
<evidence type="ECO:0000313" key="4">
    <source>
        <dbReference type="EMBL" id="OHX67904.1"/>
    </source>
</evidence>
<gene>
    <name evidence="4" type="ORF">NH26_16940</name>
</gene>
<dbReference type="EMBL" id="JRYR02000001">
    <property type="protein sequence ID" value="OHX67904.1"/>
    <property type="molecule type" value="Genomic_DNA"/>
</dbReference>
<feature type="domain" description="HPt" evidence="3">
    <location>
        <begin position="18"/>
        <end position="114"/>
    </location>
</feature>
<proteinExistence type="predicted"/>
<sequence>MEKTRIDLTYLETFAGGDKNFIKEMMERFLSDAPIQLTEIKQGIESKDWKVAYKSLHSFKSSVNFIAIQKIKDHVLSMEKMAKAEKDLDQLPQEYDKLENEIQLLINELKINLI</sequence>
<comment type="caution">
    <text evidence="4">The sequence shown here is derived from an EMBL/GenBank/DDBJ whole genome shotgun (WGS) entry which is preliminary data.</text>
</comment>
<protein>
    <recommendedName>
        <fullName evidence="3">HPt domain-containing protein</fullName>
    </recommendedName>
</protein>
<dbReference type="InterPro" id="IPR008207">
    <property type="entry name" value="Sig_transdc_His_kin_Hpt_dom"/>
</dbReference>
<organism evidence="4 5">
    <name type="scientific">Flammeovirga pacifica</name>
    <dbReference type="NCBI Taxonomy" id="915059"/>
    <lineage>
        <taxon>Bacteria</taxon>
        <taxon>Pseudomonadati</taxon>
        <taxon>Bacteroidota</taxon>
        <taxon>Cytophagia</taxon>
        <taxon>Cytophagales</taxon>
        <taxon>Flammeovirgaceae</taxon>
        <taxon>Flammeovirga</taxon>
    </lineage>
</organism>
<dbReference type="Pfam" id="PF01627">
    <property type="entry name" value="Hpt"/>
    <property type="match status" value="1"/>
</dbReference>
<dbReference type="STRING" id="915059.NH26_16940"/>
<evidence type="ECO:0000256" key="1">
    <source>
        <dbReference type="PROSITE-ProRule" id="PRU00110"/>
    </source>
</evidence>